<dbReference type="STRING" id="1121429.SAMN02745133_01549"/>
<evidence type="ECO:0000256" key="1">
    <source>
        <dbReference type="ARBA" id="ARBA00018672"/>
    </source>
</evidence>
<reference evidence="7" key="1">
    <citation type="submission" date="2016-11" db="EMBL/GenBank/DDBJ databases">
        <authorList>
            <person name="Varghese N."/>
            <person name="Submissions S."/>
        </authorList>
    </citation>
    <scope>NUCLEOTIDE SEQUENCE [LARGE SCALE GENOMIC DNA]</scope>
    <source>
        <strain evidence="7">DSM 12395</strain>
    </source>
</reference>
<dbReference type="InterPro" id="IPR001789">
    <property type="entry name" value="Sig_transdc_resp-reg_receiver"/>
</dbReference>
<sequence length="138" mass="15235">MNNDNIDVLIVDDQMGVRRLLFEALADEGYIVKMAGGGLEALKILSGTQPSLVLLDMKMPGMNGIETLQEIRRLYGQLPVVMMTAYGDMEIIDQTKSLGVKDYLSKPFDLEEVRVLVRAILAESRNTGNFKPVSASTL</sequence>
<keyword evidence="2 4" id="KW-0597">Phosphoprotein</keyword>
<feature type="modified residue" description="4-aspartylphosphate" evidence="4">
    <location>
        <position position="56"/>
    </location>
</feature>
<dbReference type="Proteomes" id="UP000184148">
    <property type="component" value="Unassembled WGS sequence"/>
</dbReference>
<keyword evidence="7" id="KW-1185">Reference proteome</keyword>
<dbReference type="InterPro" id="IPR050595">
    <property type="entry name" value="Bact_response_regulator"/>
</dbReference>
<comment type="function">
    <text evidence="3">May play the central regulatory role in sporulation. It may be an element of the effector pathway responsible for the activation of sporulation genes in response to nutritional stress. Spo0A may act in concert with spo0H (a sigma factor) to control the expression of some genes that are critical to the sporulation process.</text>
</comment>
<dbReference type="AlphaFoldDB" id="A0A1M4XVQ6"/>
<dbReference type="PROSITE" id="PS50110">
    <property type="entry name" value="RESPONSE_REGULATORY"/>
    <property type="match status" value="1"/>
</dbReference>
<evidence type="ECO:0000313" key="6">
    <source>
        <dbReference type="EMBL" id="SHE97657.1"/>
    </source>
</evidence>
<dbReference type="Gene3D" id="3.40.50.2300">
    <property type="match status" value="1"/>
</dbReference>
<name>A0A1M4XVQ6_9FIRM</name>
<dbReference type="SMART" id="SM00448">
    <property type="entry name" value="REC"/>
    <property type="match status" value="1"/>
</dbReference>
<dbReference type="PANTHER" id="PTHR44591">
    <property type="entry name" value="STRESS RESPONSE REGULATOR PROTEIN 1"/>
    <property type="match status" value="1"/>
</dbReference>
<dbReference type="InterPro" id="IPR011006">
    <property type="entry name" value="CheY-like_superfamily"/>
</dbReference>
<dbReference type="OrthoDB" id="9808843at2"/>
<dbReference type="EMBL" id="FQUY01000009">
    <property type="protein sequence ID" value="SHE97657.1"/>
    <property type="molecule type" value="Genomic_DNA"/>
</dbReference>
<protein>
    <recommendedName>
        <fullName evidence="1">Stage 0 sporulation protein A homolog</fullName>
    </recommendedName>
</protein>
<evidence type="ECO:0000259" key="5">
    <source>
        <dbReference type="PROSITE" id="PS50110"/>
    </source>
</evidence>
<dbReference type="Pfam" id="PF00072">
    <property type="entry name" value="Response_reg"/>
    <property type="match status" value="1"/>
</dbReference>
<dbReference type="GO" id="GO:0000160">
    <property type="term" value="P:phosphorelay signal transduction system"/>
    <property type="evidence" value="ECO:0007669"/>
    <property type="project" value="InterPro"/>
</dbReference>
<feature type="domain" description="Response regulatory" evidence="5">
    <location>
        <begin position="7"/>
        <end position="121"/>
    </location>
</feature>
<evidence type="ECO:0000256" key="3">
    <source>
        <dbReference type="ARBA" id="ARBA00024867"/>
    </source>
</evidence>
<gene>
    <name evidence="6" type="ORF">SAMN02745133_01549</name>
</gene>
<dbReference type="PANTHER" id="PTHR44591:SF3">
    <property type="entry name" value="RESPONSE REGULATORY DOMAIN-CONTAINING PROTEIN"/>
    <property type="match status" value="1"/>
</dbReference>
<evidence type="ECO:0000256" key="2">
    <source>
        <dbReference type="ARBA" id="ARBA00022553"/>
    </source>
</evidence>
<proteinExistence type="predicted"/>
<dbReference type="RefSeq" id="WP_073238227.1">
    <property type="nucleotide sequence ID" value="NZ_FQUY01000009.1"/>
</dbReference>
<organism evidence="6 7">
    <name type="scientific">Desulforamulus putei DSM 12395</name>
    <dbReference type="NCBI Taxonomy" id="1121429"/>
    <lineage>
        <taxon>Bacteria</taxon>
        <taxon>Bacillati</taxon>
        <taxon>Bacillota</taxon>
        <taxon>Clostridia</taxon>
        <taxon>Eubacteriales</taxon>
        <taxon>Peptococcaceae</taxon>
        <taxon>Desulforamulus</taxon>
    </lineage>
</organism>
<accession>A0A1M4XVQ6</accession>
<dbReference type="SUPFAM" id="SSF52172">
    <property type="entry name" value="CheY-like"/>
    <property type="match status" value="1"/>
</dbReference>
<evidence type="ECO:0000256" key="4">
    <source>
        <dbReference type="PROSITE-ProRule" id="PRU00169"/>
    </source>
</evidence>
<evidence type="ECO:0000313" key="7">
    <source>
        <dbReference type="Proteomes" id="UP000184148"/>
    </source>
</evidence>